<dbReference type="Proteomes" id="UP000094769">
    <property type="component" value="Unassembled WGS sequence"/>
</dbReference>
<gene>
    <name evidence="1" type="ORF">CODIS_06770</name>
</gene>
<dbReference type="EMBL" id="MARB01000003">
    <property type="protein sequence ID" value="ODJ89065.1"/>
    <property type="molecule type" value="Genomic_DNA"/>
</dbReference>
<keyword evidence="2" id="KW-1185">Reference proteome</keyword>
<evidence type="ECO:0000313" key="2">
    <source>
        <dbReference type="Proteomes" id="UP000094769"/>
    </source>
</evidence>
<comment type="caution">
    <text evidence="1">The sequence shown here is derived from an EMBL/GenBank/DDBJ whole genome shotgun (WGS) entry which is preliminary data.</text>
</comment>
<reference evidence="1 2" key="1">
    <citation type="submission" date="2016-06" db="EMBL/GenBank/DDBJ databases">
        <title>Genome sequence of endosymbiont of Candidatus Endolucinida thiodiazotropha.</title>
        <authorList>
            <person name="Poehlein A."/>
            <person name="Koenig S."/>
            <person name="Heiden S.E."/>
            <person name="Thuermer A."/>
            <person name="Voget S."/>
            <person name="Daniel R."/>
            <person name="Markert S."/>
            <person name="Gros O."/>
            <person name="Schweder T."/>
        </authorList>
    </citation>
    <scope>NUCLEOTIDE SEQUENCE [LARGE SCALE GENOMIC DNA]</scope>
    <source>
        <strain evidence="1 2">COS</strain>
    </source>
</reference>
<accession>A0A7Z1AGF2</accession>
<proteinExistence type="predicted"/>
<evidence type="ECO:0000313" key="1">
    <source>
        <dbReference type="EMBL" id="ODJ89065.1"/>
    </source>
</evidence>
<organism evidence="1 2">
    <name type="scientific">Candidatus Thiodiazotropha endolucinida</name>
    <dbReference type="NCBI Taxonomy" id="1655433"/>
    <lineage>
        <taxon>Bacteria</taxon>
        <taxon>Pseudomonadati</taxon>
        <taxon>Pseudomonadota</taxon>
        <taxon>Gammaproteobacteria</taxon>
        <taxon>Chromatiales</taxon>
        <taxon>Sedimenticolaceae</taxon>
        <taxon>Candidatus Thiodiazotropha</taxon>
    </lineage>
</organism>
<protein>
    <submittedName>
        <fullName evidence="1">Uncharacterized protein</fullName>
    </submittedName>
</protein>
<name>A0A7Z1AGF2_9GAMM</name>
<dbReference type="RefSeq" id="WP_154722995.1">
    <property type="nucleotide sequence ID" value="NZ_MARB01000003.1"/>
</dbReference>
<sequence length="85" mass="9835">MHNRNSHPTIIHHTVGVHLILLFCLIGCDTSTSTRPVASSEWSTEEMVIHQLYELIRYEELEYQQRLDELDALSLPRPAAMIPEH</sequence>
<dbReference type="AlphaFoldDB" id="A0A7Z1AGF2"/>